<dbReference type="PROSITE" id="PS00626">
    <property type="entry name" value="RCC1_2"/>
    <property type="match status" value="1"/>
</dbReference>
<feature type="chain" id="PRO_5046192452" evidence="1">
    <location>
        <begin position="22"/>
        <end position="380"/>
    </location>
</feature>
<evidence type="ECO:0000313" key="3">
    <source>
        <dbReference type="Proteomes" id="UP000812031"/>
    </source>
</evidence>
<dbReference type="Pfam" id="PF00415">
    <property type="entry name" value="RCC1"/>
    <property type="match status" value="4"/>
</dbReference>
<comment type="caution">
    <text evidence="2">The sequence shown here is derived from an EMBL/GenBank/DDBJ whole genome shotgun (WGS) entry which is preliminary data.</text>
</comment>
<dbReference type="PROSITE" id="PS50012">
    <property type="entry name" value="RCC1_3"/>
    <property type="match status" value="5"/>
</dbReference>
<dbReference type="PANTHER" id="PTHR45982">
    <property type="entry name" value="REGULATOR OF CHROMOSOME CONDENSATION"/>
    <property type="match status" value="1"/>
</dbReference>
<dbReference type="RefSeq" id="WP_219318433.1">
    <property type="nucleotide sequence ID" value="NZ_JAHWYN010000016.1"/>
</dbReference>
<dbReference type="InterPro" id="IPR000408">
    <property type="entry name" value="Reg_chr_condens"/>
</dbReference>
<protein>
    <submittedName>
        <fullName evidence="2">Uncharacterized protein</fullName>
    </submittedName>
</protein>
<reference evidence="2 3" key="1">
    <citation type="submission" date="2021-07" db="EMBL/GenBank/DDBJ databases">
        <title>Flavobacterium sp. nov. isolated from sediment on the Taihu Lake.</title>
        <authorList>
            <person name="Qu J.-H."/>
        </authorList>
    </citation>
    <scope>NUCLEOTIDE SEQUENCE [LARGE SCALE GENOMIC DNA]</scope>
    <source>
        <strain evidence="2 3">NAS39</strain>
    </source>
</reference>
<dbReference type="PANTHER" id="PTHR45982:SF1">
    <property type="entry name" value="REGULATOR OF CHROMOSOME CONDENSATION"/>
    <property type="match status" value="1"/>
</dbReference>
<evidence type="ECO:0000313" key="2">
    <source>
        <dbReference type="EMBL" id="MBW4361941.1"/>
    </source>
</evidence>
<name>A0ABS6XZ40_9FLAO</name>
<keyword evidence="3" id="KW-1185">Reference proteome</keyword>
<feature type="signal peptide" evidence="1">
    <location>
        <begin position="1"/>
        <end position="21"/>
    </location>
</feature>
<proteinExistence type="predicted"/>
<dbReference type="Proteomes" id="UP000812031">
    <property type="component" value="Unassembled WGS sequence"/>
</dbReference>
<dbReference type="PROSITE" id="PS51257">
    <property type="entry name" value="PROKAR_LIPOPROTEIN"/>
    <property type="match status" value="1"/>
</dbReference>
<evidence type="ECO:0000256" key="1">
    <source>
        <dbReference type="SAM" id="SignalP"/>
    </source>
</evidence>
<gene>
    <name evidence="2" type="ORF">KZH69_15735</name>
</gene>
<organism evidence="2 3">
    <name type="scientific">Flavobacterium taihuense</name>
    <dbReference type="NCBI Taxonomy" id="2857508"/>
    <lineage>
        <taxon>Bacteria</taxon>
        <taxon>Pseudomonadati</taxon>
        <taxon>Bacteroidota</taxon>
        <taxon>Flavobacteriia</taxon>
        <taxon>Flavobacteriales</taxon>
        <taxon>Flavobacteriaceae</taxon>
        <taxon>Flavobacterium</taxon>
    </lineage>
</organism>
<sequence>MKNLIALVLCFLLFIGCSKDSGTDDVLPDVVLPVENNLHCWSSISGSSHSVAIQSDGSLWAWGVNNDGELGDGTYEQRNSPVQIQVGTTWKKVSVGRDHTLAIKSDGTLWAWGSNNDRQLNTDLVVRNLNTPLQIGTANDWEFVSTGSFKCFAIKKDGSLWAWGSNVGGSLGVGVDDPIVTNVTQVGTSKWKYISGGERHTLGIQTDGSLWAWGGNNRGELGNGGTELYTNLPVKIGNASNWISVSASFDFSLALKSDGTIWGWGKNDGGQLGIGNKEDVNKPIQIGKDANWKSLAAGFVSAVGVKNDGTLWVWGGGINSIPTRKGTDVNWDFATSGWYYVAAIKKDSGLWTWGYNFLGQLGDGTIIDKDSPTYISCKSS</sequence>
<dbReference type="EMBL" id="JAHWYN010000016">
    <property type="protein sequence ID" value="MBW4361941.1"/>
    <property type="molecule type" value="Genomic_DNA"/>
</dbReference>
<dbReference type="InterPro" id="IPR051553">
    <property type="entry name" value="Ran_GTPase-activating"/>
</dbReference>
<accession>A0ABS6XZ40</accession>
<keyword evidence="1" id="KW-0732">Signal</keyword>